<dbReference type="GO" id="GO:0031380">
    <property type="term" value="C:nuclear RNA-directed RNA polymerase complex"/>
    <property type="evidence" value="ECO:0007669"/>
    <property type="project" value="TreeGrafter"/>
</dbReference>
<organism evidence="3 4">
    <name type="scientific">Emergomyces africanus</name>
    <dbReference type="NCBI Taxonomy" id="1955775"/>
    <lineage>
        <taxon>Eukaryota</taxon>
        <taxon>Fungi</taxon>
        <taxon>Dikarya</taxon>
        <taxon>Ascomycota</taxon>
        <taxon>Pezizomycotina</taxon>
        <taxon>Eurotiomycetes</taxon>
        <taxon>Eurotiomycetidae</taxon>
        <taxon>Onygenales</taxon>
        <taxon>Ajellomycetaceae</taxon>
        <taxon>Emergomyces</taxon>
    </lineage>
</organism>
<comment type="caution">
    <text evidence="3">The sequence shown here is derived from an EMBL/GenBank/DDBJ whole genome shotgun (WGS) entry which is preliminary data.</text>
</comment>
<dbReference type="STRING" id="1658172.A0A1B7P423"/>
<proteinExistence type="inferred from homology"/>
<dbReference type="Pfam" id="PF05183">
    <property type="entry name" value="RdRP"/>
    <property type="match status" value="1"/>
</dbReference>
<dbReference type="PANTHER" id="PTHR23079">
    <property type="entry name" value="RNA-DEPENDENT RNA POLYMERASE"/>
    <property type="match status" value="1"/>
</dbReference>
<accession>A0A1B7P423</accession>
<gene>
    <name evidence="3" type="ORF">ACJ72_01859</name>
</gene>
<evidence type="ECO:0000259" key="2">
    <source>
        <dbReference type="Pfam" id="PF05183"/>
    </source>
</evidence>
<sequence>MATFYDDFLKTLLFSNGPACRSWLQMNRITDESYKRQTKRTSNSFPAQYAEQAVLLLDAGFLPLKLPYLTKIFRHLLQDYLDNLKNLKVTVSQSTFAYCIADPYGVLKPDEVHLGFSREWEHGAVGTELHDIDVLVARLPAHLATDIQKRRSVYKNELRHFKDVIVFPTTGDTPLASLLSGGDYDGDQCWVCWDPIIVREFKNTEFDHEAIPSPEDLGLRPCWTPMSKIGSTEKFLANAFMFNVKPSKLGQCTNEHETFCYHENNIASKIAVRLAWLLSYLVDSKKAGLELTEEAWEHLKPKYTKVFTEKEPFLPAYKSLSRGSRPPVWNSFNMVDYLLFDVIVAESEQMIVRFDKFCEEHSGLPIDPDLVAIWDNVEQQAIKEKQENKPDLYNALHNLRKQVREKKAEWDEFNGPTSRTPYARKIVDAAQKLEEIHPPPDFDHPLGHTWRNSSYEWERLRASCAYKDCRSDFVWYATGPALCEIKARAIGHFRMVDGEIHSFMHVSRNAAKKVMDQISWHVADEGSDPENEDGELSDINE</sequence>
<comment type="catalytic activity">
    <reaction evidence="1">
        <text>RNA(n) + a ribonucleoside 5'-triphosphate = RNA(n+1) + diphosphate</text>
        <dbReference type="Rhea" id="RHEA:21248"/>
        <dbReference type="Rhea" id="RHEA-COMP:14527"/>
        <dbReference type="Rhea" id="RHEA-COMP:17342"/>
        <dbReference type="ChEBI" id="CHEBI:33019"/>
        <dbReference type="ChEBI" id="CHEBI:61557"/>
        <dbReference type="ChEBI" id="CHEBI:140395"/>
        <dbReference type="EC" id="2.7.7.48"/>
    </reaction>
</comment>
<dbReference type="EC" id="2.7.7.48" evidence="1"/>
<dbReference type="OrthoDB" id="10055769at2759"/>
<dbReference type="PANTHER" id="PTHR23079:SF14">
    <property type="entry name" value="RNA-DEPENDENT RNA POLYMERASE"/>
    <property type="match status" value="1"/>
</dbReference>
<feature type="domain" description="RDRP core" evidence="2">
    <location>
        <begin position="41"/>
        <end position="342"/>
    </location>
</feature>
<dbReference type="Proteomes" id="UP000091918">
    <property type="component" value="Unassembled WGS sequence"/>
</dbReference>
<comment type="similarity">
    <text evidence="1">Belongs to the RdRP family.</text>
</comment>
<name>A0A1B7P423_9EURO</name>
<dbReference type="EMBL" id="LGUA01000137">
    <property type="protein sequence ID" value="OAX83775.1"/>
    <property type="molecule type" value="Genomic_DNA"/>
</dbReference>
<dbReference type="GO" id="GO:0030422">
    <property type="term" value="P:siRNA processing"/>
    <property type="evidence" value="ECO:0007669"/>
    <property type="project" value="TreeGrafter"/>
</dbReference>
<dbReference type="GO" id="GO:0003723">
    <property type="term" value="F:RNA binding"/>
    <property type="evidence" value="ECO:0007669"/>
    <property type="project" value="UniProtKB-KW"/>
</dbReference>
<dbReference type="InterPro" id="IPR057596">
    <property type="entry name" value="RDRP_core"/>
</dbReference>
<evidence type="ECO:0000313" key="3">
    <source>
        <dbReference type="EMBL" id="OAX83775.1"/>
    </source>
</evidence>
<dbReference type="InterPro" id="IPR007855">
    <property type="entry name" value="RDRP"/>
</dbReference>
<evidence type="ECO:0000256" key="1">
    <source>
        <dbReference type="RuleBase" id="RU363098"/>
    </source>
</evidence>
<keyword evidence="1" id="KW-0808">Transferase</keyword>
<keyword evidence="1" id="KW-0696">RNA-directed RNA polymerase</keyword>
<keyword evidence="1" id="KW-0694">RNA-binding</keyword>
<keyword evidence="1" id="KW-0548">Nucleotidyltransferase</keyword>
<evidence type="ECO:0000313" key="4">
    <source>
        <dbReference type="Proteomes" id="UP000091918"/>
    </source>
</evidence>
<protein>
    <recommendedName>
        <fullName evidence="1">RNA-dependent RNA polymerase</fullName>
        <ecNumber evidence="1">2.7.7.48</ecNumber>
    </recommendedName>
</protein>
<reference evidence="3 4" key="1">
    <citation type="submission" date="2015-07" db="EMBL/GenBank/DDBJ databases">
        <title>Emmonsia species relationships and genome sequence.</title>
        <authorList>
            <person name="Cuomo C.A."/>
            <person name="Schwartz I.S."/>
            <person name="Kenyon C."/>
            <person name="de Hoog G.S."/>
            <person name="Govender N.P."/>
            <person name="Botha A."/>
            <person name="Moreno L."/>
            <person name="de Vries M."/>
            <person name="Munoz J.F."/>
            <person name="Stielow J.B."/>
        </authorList>
    </citation>
    <scope>NUCLEOTIDE SEQUENCE [LARGE SCALE GENOMIC DNA]</scope>
    <source>
        <strain evidence="3 4">CBS 136260</strain>
    </source>
</reference>
<keyword evidence="4" id="KW-1185">Reference proteome</keyword>
<dbReference type="AlphaFoldDB" id="A0A1B7P423"/>
<dbReference type="GO" id="GO:0003968">
    <property type="term" value="F:RNA-directed RNA polymerase activity"/>
    <property type="evidence" value="ECO:0007669"/>
    <property type="project" value="UniProtKB-KW"/>
</dbReference>